<keyword evidence="1 4" id="KW-0768">Sushi</keyword>
<keyword evidence="2" id="KW-0677">Repeat</keyword>
<dbReference type="AlphaFoldDB" id="A0A5A9NMY7"/>
<sequence>MSSQRYGEKNLFLRLTGFQIPPPVTSTGSVFSLRLTSDFAVSAHGFKIYYEGKPGSQRGSQQFCFDTCKYTPEAIVLMRAGTVAVTAVLYMSQCVSTAALQTKAGIIPEEPRLQVPFSAEPQLKFSKMKLQSSSCGNPGVPPKGIIYGTRFNVGDKIRYSCVTGYVLDGHPQLSCVTNAGNAAVWDFPVPICRGKQQSDSSPCDVHDQYIATVRACLLVARLLA</sequence>
<feature type="domain" description="Sushi" evidence="5">
    <location>
        <begin position="133"/>
        <end position="194"/>
    </location>
</feature>
<dbReference type="Proteomes" id="UP000324632">
    <property type="component" value="Chromosome 16"/>
</dbReference>
<dbReference type="CDD" id="cd00033">
    <property type="entry name" value="CCP"/>
    <property type="match status" value="1"/>
</dbReference>
<dbReference type="InterPro" id="IPR035914">
    <property type="entry name" value="Sperma_CUB_dom_sf"/>
</dbReference>
<dbReference type="InterPro" id="IPR051277">
    <property type="entry name" value="SEZ6_CSMD_C4BPB_Regulators"/>
</dbReference>
<organism evidence="6 7">
    <name type="scientific">Triplophysa tibetana</name>
    <dbReference type="NCBI Taxonomy" id="1572043"/>
    <lineage>
        <taxon>Eukaryota</taxon>
        <taxon>Metazoa</taxon>
        <taxon>Chordata</taxon>
        <taxon>Craniata</taxon>
        <taxon>Vertebrata</taxon>
        <taxon>Euteleostomi</taxon>
        <taxon>Actinopterygii</taxon>
        <taxon>Neopterygii</taxon>
        <taxon>Teleostei</taxon>
        <taxon>Ostariophysi</taxon>
        <taxon>Cypriniformes</taxon>
        <taxon>Nemacheilidae</taxon>
        <taxon>Triplophysa</taxon>
    </lineage>
</organism>
<proteinExistence type="predicted"/>
<gene>
    <name evidence="6" type="ORF">E1301_Tti012428</name>
</gene>
<dbReference type="InterPro" id="IPR035976">
    <property type="entry name" value="Sushi/SCR/CCP_sf"/>
</dbReference>
<comment type="caution">
    <text evidence="4">Lacks conserved residue(s) required for the propagation of feature annotation.</text>
</comment>
<evidence type="ECO:0000256" key="2">
    <source>
        <dbReference type="ARBA" id="ARBA00022737"/>
    </source>
</evidence>
<evidence type="ECO:0000313" key="7">
    <source>
        <dbReference type="Proteomes" id="UP000324632"/>
    </source>
</evidence>
<comment type="caution">
    <text evidence="6">The sequence shown here is derived from an EMBL/GenBank/DDBJ whole genome shotgun (WGS) entry which is preliminary data.</text>
</comment>
<dbReference type="Gene3D" id="2.60.120.290">
    <property type="entry name" value="Spermadhesin, CUB domain"/>
    <property type="match status" value="1"/>
</dbReference>
<dbReference type="PROSITE" id="PS50923">
    <property type="entry name" value="SUSHI"/>
    <property type="match status" value="1"/>
</dbReference>
<evidence type="ECO:0000256" key="1">
    <source>
        <dbReference type="ARBA" id="ARBA00022659"/>
    </source>
</evidence>
<dbReference type="InterPro" id="IPR000436">
    <property type="entry name" value="Sushi_SCR_CCP_dom"/>
</dbReference>
<keyword evidence="7" id="KW-1185">Reference proteome</keyword>
<dbReference type="PANTHER" id="PTHR45656">
    <property type="entry name" value="PROTEIN CBR-CLEC-78"/>
    <property type="match status" value="1"/>
</dbReference>
<dbReference type="SMART" id="SM00032">
    <property type="entry name" value="CCP"/>
    <property type="match status" value="1"/>
</dbReference>
<dbReference type="PANTHER" id="PTHR45656:SF15">
    <property type="entry name" value="SUSHI DOMAIN-CONTAINING PROTEIN"/>
    <property type="match status" value="1"/>
</dbReference>
<name>A0A5A9NMY7_9TELE</name>
<evidence type="ECO:0000256" key="4">
    <source>
        <dbReference type="PROSITE-ProRule" id="PRU00302"/>
    </source>
</evidence>
<accession>A0A5A9NMY7</accession>
<dbReference type="Pfam" id="PF00084">
    <property type="entry name" value="Sushi"/>
    <property type="match status" value="1"/>
</dbReference>
<protein>
    <submittedName>
        <fullName evidence="6">CUB and sushi domain-containing protein 3</fullName>
    </submittedName>
</protein>
<dbReference type="EMBL" id="SOYY01000016">
    <property type="protein sequence ID" value="KAA0710329.1"/>
    <property type="molecule type" value="Genomic_DNA"/>
</dbReference>
<evidence type="ECO:0000313" key="6">
    <source>
        <dbReference type="EMBL" id="KAA0710329.1"/>
    </source>
</evidence>
<reference evidence="6 7" key="1">
    <citation type="journal article" date="2019" name="Mol. Ecol. Resour.">
        <title>Chromosome-level genome assembly of Triplophysa tibetana, a fish adapted to the harsh high-altitude environment of the Tibetan Plateau.</title>
        <authorList>
            <person name="Yang X."/>
            <person name="Liu H."/>
            <person name="Ma Z."/>
            <person name="Zou Y."/>
            <person name="Zou M."/>
            <person name="Mao Y."/>
            <person name="Li X."/>
            <person name="Wang H."/>
            <person name="Chen T."/>
            <person name="Wang W."/>
            <person name="Yang R."/>
        </authorList>
    </citation>
    <scope>NUCLEOTIDE SEQUENCE [LARGE SCALE GENOMIC DNA]</scope>
    <source>
        <strain evidence="6">TTIB1903HZAU</strain>
        <tissue evidence="6">Muscle</tissue>
    </source>
</reference>
<evidence type="ECO:0000256" key="3">
    <source>
        <dbReference type="ARBA" id="ARBA00023157"/>
    </source>
</evidence>
<dbReference type="SUPFAM" id="SSF49854">
    <property type="entry name" value="Spermadhesin, CUB domain"/>
    <property type="match status" value="1"/>
</dbReference>
<dbReference type="Gene3D" id="2.10.70.10">
    <property type="entry name" value="Complement Module, domain 1"/>
    <property type="match status" value="1"/>
</dbReference>
<dbReference type="SUPFAM" id="SSF57535">
    <property type="entry name" value="Complement control module/SCR domain"/>
    <property type="match status" value="1"/>
</dbReference>
<evidence type="ECO:0000259" key="5">
    <source>
        <dbReference type="PROSITE" id="PS50923"/>
    </source>
</evidence>
<keyword evidence="3" id="KW-1015">Disulfide bond</keyword>